<dbReference type="Pfam" id="PF04081">
    <property type="entry name" value="DNA_pol_delta_4"/>
    <property type="match status" value="1"/>
</dbReference>
<keyword evidence="3" id="KW-1185">Reference proteome</keyword>
<evidence type="ECO:0000256" key="1">
    <source>
        <dbReference type="SAM" id="MobiDB-lite"/>
    </source>
</evidence>
<evidence type="ECO:0000313" key="3">
    <source>
        <dbReference type="Proteomes" id="UP000249390"/>
    </source>
</evidence>
<dbReference type="PANTHER" id="PTHR14303">
    <property type="entry name" value="DNA POLYMERASE DELTA SUBUNIT 4"/>
    <property type="match status" value="1"/>
</dbReference>
<gene>
    <name evidence="2" type="ORF">DM860_001616</name>
</gene>
<dbReference type="PANTHER" id="PTHR14303:SF0">
    <property type="entry name" value="DNA POLYMERASE DELTA SUBUNIT 4"/>
    <property type="match status" value="1"/>
</dbReference>
<comment type="caution">
    <text evidence="2">The sequence shown here is derived from an EMBL/GenBank/DDBJ whole genome shotgun (WGS) entry which is preliminary data.</text>
</comment>
<sequence>MATKSNMKGFFKQQKKGCIAKSKAKSKSSSSTPMISASAGVDAPQPPALVSHGSHDLQVDYEENDNVLRQFDMNLVYGPCLGISRLARWERAKKFGLNPPNDLLSILEGKNTGKECLWDGLV</sequence>
<organism evidence="2 3">
    <name type="scientific">Cuscuta australis</name>
    <dbReference type="NCBI Taxonomy" id="267555"/>
    <lineage>
        <taxon>Eukaryota</taxon>
        <taxon>Viridiplantae</taxon>
        <taxon>Streptophyta</taxon>
        <taxon>Embryophyta</taxon>
        <taxon>Tracheophyta</taxon>
        <taxon>Spermatophyta</taxon>
        <taxon>Magnoliopsida</taxon>
        <taxon>eudicotyledons</taxon>
        <taxon>Gunneridae</taxon>
        <taxon>Pentapetalae</taxon>
        <taxon>asterids</taxon>
        <taxon>lamiids</taxon>
        <taxon>Solanales</taxon>
        <taxon>Convolvulaceae</taxon>
        <taxon>Cuscuteae</taxon>
        <taxon>Cuscuta</taxon>
        <taxon>Cuscuta subgen. Grammica</taxon>
        <taxon>Cuscuta sect. Cleistogrammica</taxon>
    </lineage>
</organism>
<accession>A0A328ECT4</accession>
<reference evidence="2 3" key="1">
    <citation type="submission" date="2018-06" db="EMBL/GenBank/DDBJ databases">
        <title>The Genome of Cuscuta australis (Dodder) Provides Insight into the Evolution of Plant Parasitism.</title>
        <authorList>
            <person name="Liu H."/>
        </authorList>
    </citation>
    <scope>NUCLEOTIDE SEQUENCE [LARGE SCALE GENOMIC DNA]</scope>
    <source>
        <strain evidence="3">cv. Yunnan</strain>
        <tissue evidence="2">Vines</tissue>
    </source>
</reference>
<dbReference type="GO" id="GO:0003887">
    <property type="term" value="F:DNA-directed DNA polymerase activity"/>
    <property type="evidence" value="ECO:0007669"/>
    <property type="project" value="TreeGrafter"/>
</dbReference>
<dbReference type="EMBL" id="NQVE01000009">
    <property type="protein sequence ID" value="RAL54488.1"/>
    <property type="molecule type" value="Genomic_DNA"/>
</dbReference>
<protein>
    <recommendedName>
        <fullName evidence="4">DNA polymerase delta subunit 4</fullName>
    </recommendedName>
</protein>
<feature type="compositionally biased region" description="Low complexity" evidence="1">
    <location>
        <begin position="27"/>
        <end position="39"/>
    </location>
</feature>
<dbReference type="InterPro" id="IPR007218">
    <property type="entry name" value="DNA_pol_delta_4"/>
</dbReference>
<proteinExistence type="predicted"/>
<feature type="region of interest" description="Disordered" evidence="1">
    <location>
        <begin position="1"/>
        <end position="49"/>
    </location>
</feature>
<dbReference type="GO" id="GO:0006261">
    <property type="term" value="P:DNA-templated DNA replication"/>
    <property type="evidence" value="ECO:0007669"/>
    <property type="project" value="TreeGrafter"/>
</dbReference>
<dbReference type="AlphaFoldDB" id="A0A328ECT4"/>
<name>A0A328ECT4_9ASTE</name>
<dbReference type="GO" id="GO:0043625">
    <property type="term" value="C:delta DNA polymerase complex"/>
    <property type="evidence" value="ECO:0007669"/>
    <property type="project" value="TreeGrafter"/>
</dbReference>
<dbReference type="GO" id="GO:0000731">
    <property type="term" value="P:DNA synthesis involved in DNA repair"/>
    <property type="evidence" value="ECO:0007669"/>
    <property type="project" value="InterPro"/>
</dbReference>
<dbReference type="Proteomes" id="UP000249390">
    <property type="component" value="Unassembled WGS sequence"/>
</dbReference>
<evidence type="ECO:0008006" key="4">
    <source>
        <dbReference type="Google" id="ProtNLM"/>
    </source>
</evidence>
<evidence type="ECO:0000313" key="2">
    <source>
        <dbReference type="EMBL" id="RAL54488.1"/>
    </source>
</evidence>